<dbReference type="EMBL" id="VIKS01000001">
    <property type="protein sequence ID" value="TQV89446.1"/>
    <property type="molecule type" value="Genomic_DNA"/>
</dbReference>
<dbReference type="PANTHER" id="PTHR46546:SF4">
    <property type="entry name" value="SHEWANELLA-LIKE PROTEIN PHOSPHATASE 1"/>
    <property type="match status" value="1"/>
</dbReference>
<sequence>MRQQLVLLSVIFLGVASISTVFSSEISDGPYVFEKGKQREVVWVCDGKKQVFKVDLIVPQTLNGCSGNVKLWSPAPSEDEQLEYAGEYRVAAASDIHGQFDLFLQLLKNNNILDKNDKWNFSNGHFVITGDVFDRGPKVTEALWFLYDLEKQAERAGGKLHLLLGNHEVMTLNGDLRYLNEKYLETAEITNTAYEDLYAKNSVLGDWLRSRPVLVKVNGILFAHGGFHPDLAEIEMSAKDVNDLFKQNLVEKELAKPRYGMGQYLHKSKGPIWYRGYFREDEISSDELNQLLNHFGATHIVVGHTTQEAIKSVHDGRVIAIDAGMKYGSYGELLLWDGGEFTRGTLAGKKFPLGKATKATKTRSNLAKESAN</sequence>
<evidence type="ECO:0000259" key="1">
    <source>
        <dbReference type="Pfam" id="PF00149"/>
    </source>
</evidence>
<evidence type="ECO:0000313" key="3">
    <source>
        <dbReference type="Proteomes" id="UP000315439"/>
    </source>
</evidence>
<dbReference type="PRINTS" id="PR00114">
    <property type="entry name" value="STPHPHTASE"/>
</dbReference>
<accession>A0A545UJ04</accession>
<name>A0A545UJ04_9GAMM</name>
<dbReference type="Proteomes" id="UP000315439">
    <property type="component" value="Unassembled WGS sequence"/>
</dbReference>
<dbReference type="AlphaFoldDB" id="A0A545UJ04"/>
<evidence type="ECO:0000313" key="2">
    <source>
        <dbReference type="EMBL" id="TQV89446.1"/>
    </source>
</evidence>
<protein>
    <submittedName>
        <fullName evidence="2">Metallophosphoesterase</fullName>
    </submittedName>
</protein>
<dbReference type="PANTHER" id="PTHR46546">
    <property type="entry name" value="SHEWANELLA-LIKE PROTEIN PHOSPHATASE 1"/>
    <property type="match status" value="1"/>
</dbReference>
<organism evidence="2 3">
    <name type="scientific">Aliikangiella coralliicola</name>
    <dbReference type="NCBI Taxonomy" id="2592383"/>
    <lineage>
        <taxon>Bacteria</taxon>
        <taxon>Pseudomonadati</taxon>
        <taxon>Pseudomonadota</taxon>
        <taxon>Gammaproteobacteria</taxon>
        <taxon>Oceanospirillales</taxon>
        <taxon>Pleioneaceae</taxon>
        <taxon>Aliikangiella</taxon>
    </lineage>
</organism>
<dbReference type="Pfam" id="PF00149">
    <property type="entry name" value="Metallophos"/>
    <property type="match status" value="1"/>
</dbReference>
<dbReference type="InterPro" id="IPR029052">
    <property type="entry name" value="Metallo-depent_PP-like"/>
</dbReference>
<dbReference type="SUPFAM" id="SSF56300">
    <property type="entry name" value="Metallo-dependent phosphatases"/>
    <property type="match status" value="1"/>
</dbReference>
<dbReference type="RefSeq" id="WP_142891510.1">
    <property type="nucleotide sequence ID" value="NZ_ML660160.1"/>
</dbReference>
<dbReference type="Gene3D" id="3.60.21.10">
    <property type="match status" value="1"/>
</dbReference>
<gene>
    <name evidence="2" type="ORF">FLL46_00775</name>
</gene>
<proteinExistence type="predicted"/>
<keyword evidence="3" id="KW-1185">Reference proteome</keyword>
<dbReference type="OrthoDB" id="7550081at2"/>
<reference evidence="2 3" key="1">
    <citation type="submission" date="2019-07" db="EMBL/GenBank/DDBJ databases">
        <title>Draft genome for Aliikangiella sp. M105.</title>
        <authorList>
            <person name="Wang G."/>
        </authorList>
    </citation>
    <scope>NUCLEOTIDE SEQUENCE [LARGE SCALE GENOMIC DNA]</scope>
    <source>
        <strain evidence="2 3">M105</strain>
    </source>
</reference>
<feature type="domain" description="Calcineurin-like phosphoesterase" evidence="1">
    <location>
        <begin position="89"/>
        <end position="305"/>
    </location>
</feature>
<comment type="caution">
    <text evidence="2">The sequence shown here is derived from an EMBL/GenBank/DDBJ whole genome shotgun (WGS) entry which is preliminary data.</text>
</comment>
<dbReference type="GO" id="GO:0016787">
    <property type="term" value="F:hydrolase activity"/>
    <property type="evidence" value="ECO:0007669"/>
    <property type="project" value="InterPro"/>
</dbReference>
<dbReference type="InterPro" id="IPR004843">
    <property type="entry name" value="Calcineurin-like_PHP"/>
</dbReference>
<dbReference type="InterPro" id="IPR006186">
    <property type="entry name" value="Ser/Thr-sp_prot-phosphatase"/>
</dbReference>